<evidence type="ECO:0000313" key="1">
    <source>
        <dbReference type="EMBL" id="KFZ32269.1"/>
    </source>
</evidence>
<dbReference type="EMBL" id="JPZO01000101">
    <property type="protein sequence ID" value="KFZ32269.1"/>
    <property type="molecule type" value="Genomic_DNA"/>
</dbReference>
<dbReference type="AlphaFoldDB" id="A0A094J2J6"/>
<reference evidence="1" key="1">
    <citation type="submission" date="2014-08" db="EMBL/GenBank/DDBJ databases">
        <title>Fullgenome sequencing of Anoxybacillus sp.25 isolate from Garga hot-spring Russia.</title>
        <authorList>
            <person name="Rozanov A.S."/>
            <person name="Kotenko A.V."/>
            <person name="Malup T.K."/>
            <person name="Peltek S.E."/>
        </authorList>
    </citation>
    <scope>NUCLEOTIDE SEQUENCE [LARGE SCALE GENOMIC DNA]</scope>
    <source>
        <strain evidence="1">25</strain>
    </source>
</reference>
<protein>
    <submittedName>
        <fullName evidence="1">Uncharacterized protein</fullName>
    </submittedName>
</protein>
<organism evidence="1">
    <name type="scientific">Anoxybacillus flavithermus</name>
    <dbReference type="NCBI Taxonomy" id="33934"/>
    <lineage>
        <taxon>Bacteria</taxon>
        <taxon>Bacillati</taxon>
        <taxon>Bacillota</taxon>
        <taxon>Bacilli</taxon>
        <taxon>Bacillales</taxon>
        <taxon>Anoxybacillaceae</taxon>
        <taxon>Anoxybacillus</taxon>
    </lineage>
</organism>
<comment type="caution">
    <text evidence="1">The sequence shown here is derived from an EMBL/GenBank/DDBJ whole genome shotgun (WGS) entry which is preliminary data.</text>
</comment>
<sequence length="86" mass="9894">MQFDGALVKEQGVTFAIVVVKRHVLNNSIEREEAREAFSRYFPPGIPIILMAQDSRGIPTYHGRKDIVKFLANIHPSQIPWKRYTV</sequence>
<name>A0A094J2J6_9BACL</name>
<proteinExistence type="predicted"/>
<gene>
    <name evidence="1" type="ORF">JS44_13355</name>
</gene>
<accession>A0A094J2J6</accession>